<organism evidence="7 8">
    <name type="scientific">Rubus argutus</name>
    <name type="common">Southern blackberry</name>
    <dbReference type="NCBI Taxonomy" id="59490"/>
    <lineage>
        <taxon>Eukaryota</taxon>
        <taxon>Viridiplantae</taxon>
        <taxon>Streptophyta</taxon>
        <taxon>Embryophyta</taxon>
        <taxon>Tracheophyta</taxon>
        <taxon>Spermatophyta</taxon>
        <taxon>Magnoliopsida</taxon>
        <taxon>eudicotyledons</taxon>
        <taxon>Gunneridae</taxon>
        <taxon>Pentapetalae</taxon>
        <taxon>rosids</taxon>
        <taxon>fabids</taxon>
        <taxon>Rosales</taxon>
        <taxon>Rosaceae</taxon>
        <taxon>Rosoideae</taxon>
        <taxon>Rosoideae incertae sedis</taxon>
        <taxon>Rubus</taxon>
    </lineage>
</organism>
<feature type="domain" description="Tify" evidence="6">
    <location>
        <begin position="181"/>
        <end position="213"/>
    </location>
</feature>
<keyword evidence="8" id="KW-1185">Reference proteome</keyword>
<dbReference type="GO" id="GO:0005634">
    <property type="term" value="C:nucleus"/>
    <property type="evidence" value="ECO:0007669"/>
    <property type="project" value="UniProtKB-SubCell"/>
</dbReference>
<dbReference type="PANTHER" id="PTHR31413:SF15">
    <property type="entry name" value="NINJA-FAMILY PROTEIN"/>
    <property type="match status" value="1"/>
</dbReference>
<dbReference type="PANTHER" id="PTHR31413">
    <property type="entry name" value="AFP HOMOLOG 2"/>
    <property type="match status" value="1"/>
</dbReference>
<sequence length="220" mass="23198">MQCWAPSGGGGLKPFQANNGCNPEQNGGVTKTPSNYGSPICSSSTVSEHYSTASHEGGASSDTISHSSHLNGSIARETKSQSDHTATSPSIESHSQGNQKLVQPKEEPAPEITEPVPIPKTISSNEASAPTPLKETKMEPPKLQTQNTDKTQMPYVSTTGNGPNGKTIHGFLYRYSKSEISIVCVCHGSTFSPAEFVHHAGGTDVSQPLRHITVIPSAFG</sequence>
<evidence type="ECO:0000256" key="4">
    <source>
        <dbReference type="RuleBase" id="RU369029"/>
    </source>
</evidence>
<dbReference type="GO" id="GO:0007165">
    <property type="term" value="P:signal transduction"/>
    <property type="evidence" value="ECO:0007669"/>
    <property type="project" value="InterPro"/>
</dbReference>
<accession>A0AAW1Y9M1</accession>
<comment type="function">
    <text evidence="4">Acts as a negative regulator of abscisic acid (ABA) response.</text>
</comment>
<proteinExistence type="inferred from homology"/>
<evidence type="ECO:0000256" key="3">
    <source>
        <dbReference type="ARBA" id="ARBA00023242"/>
    </source>
</evidence>
<feature type="region of interest" description="Disordered" evidence="5">
    <location>
        <begin position="1"/>
        <end position="161"/>
    </location>
</feature>
<feature type="compositionally biased region" description="Polar residues" evidence="5">
    <location>
        <begin position="143"/>
        <end position="161"/>
    </location>
</feature>
<dbReference type="InterPro" id="IPR031307">
    <property type="entry name" value="Ninja_fam"/>
</dbReference>
<dbReference type="AlphaFoldDB" id="A0AAW1Y9M1"/>
<evidence type="ECO:0000256" key="1">
    <source>
        <dbReference type="ARBA" id="ARBA00004123"/>
    </source>
</evidence>
<comment type="caution">
    <text evidence="7">The sequence shown here is derived from an EMBL/GenBank/DDBJ whole genome shotgun (WGS) entry which is preliminary data.</text>
</comment>
<comment type="similarity">
    <text evidence="2 4">Belongs to the Ninja family.</text>
</comment>
<evidence type="ECO:0000313" key="7">
    <source>
        <dbReference type="EMBL" id="KAK9944745.1"/>
    </source>
</evidence>
<feature type="compositionally biased region" description="Polar residues" evidence="5">
    <location>
        <begin position="83"/>
        <end position="101"/>
    </location>
</feature>
<evidence type="ECO:0000259" key="6">
    <source>
        <dbReference type="Pfam" id="PF16135"/>
    </source>
</evidence>
<dbReference type="Pfam" id="PF16135">
    <property type="entry name" value="TDBD"/>
    <property type="match status" value="1"/>
</dbReference>
<evidence type="ECO:0000256" key="5">
    <source>
        <dbReference type="SAM" id="MobiDB-lite"/>
    </source>
</evidence>
<protein>
    <recommendedName>
        <fullName evidence="4">Ninja-family protein</fullName>
    </recommendedName>
    <alternativeName>
        <fullName evidence="4">ABI-binding protein</fullName>
    </alternativeName>
</protein>
<dbReference type="Proteomes" id="UP001457282">
    <property type="component" value="Unassembled WGS sequence"/>
</dbReference>
<feature type="compositionally biased region" description="Polar residues" evidence="5">
    <location>
        <begin position="16"/>
        <end position="71"/>
    </location>
</feature>
<dbReference type="EMBL" id="JBEDUW010000002">
    <property type="protein sequence ID" value="KAK9944745.1"/>
    <property type="molecule type" value="Genomic_DNA"/>
</dbReference>
<evidence type="ECO:0000313" key="8">
    <source>
        <dbReference type="Proteomes" id="UP001457282"/>
    </source>
</evidence>
<dbReference type="InterPro" id="IPR032308">
    <property type="entry name" value="TDBD"/>
</dbReference>
<comment type="subcellular location">
    <subcellularLocation>
        <location evidence="1 4">Nucleus</location>
    </subcellularLocation>
</comment>
<evidence type="ECO:0000256" key="2">
    <source>
        <dbReference type="ARBA" id="ARBA00006081"/>
    </source>
</evidence>
<name>A0AAW1Y9M1_RUBAR</name>
<keyword evidence="3 4" id="KW-0539">Nucleus</keyword>
<gene>
    <name evidence="7" type="ORF">M0R45_010297</name>
</gene>
<dbReference type="GO" id="GO:0045892">
    <property type="term" value="P:negative regulation of DNA-templated transcription"/>
    <property type="evidence" value="ECO:0007669"/>
    <property type="project" value="TreeGrafter"/>
</dbReference>
<reference evidence="7 8" key="1">
    <citation type="journal article" date="2023" name="G3 (Bethesda)">
        <title>A chromosome-length genome assembly and annotation of blackberry (Rubus argutus, cv. 'Hillquist').</title>
        <authorList>
            <person name="Bruna T."/>
            <person name="Aryal R."/>
            <person name="Dudchenko O."/>
            <person name="Sargent D.J."/>
            <person name="Mead D."/>
            <person name="Buti M."/>
            <person name="Cavallini A."/>
            <person name="Hytonen T."/>
            <person name="Andres J."/>
            <person name="Pham M."/>
            <person name="Weisz D."/>
            <person name="Mascagni F."/>
            <person name="Usai G."/>
            <person name="Natali L."/>
            <person name="Bassil N."/>
            <person name="Fernandez G.E."/>
            <person name="Lomsadze A."/>
            <person name="Armour M."/>
            <person name="Olukolu B."/>
            <person name="Poorten T."/>
            <person name="Britton C."/>
            <person name="Davik J."/>
            <person name="Ashrafi H."/>
            <person name="Aiden E.L."/>
            <person name="Borodovsky M."/>
            <person name="Worthington M."/>
        </authorList>
    </citation>
    <scope>NUCLEOTIDE SEQUENCE [LARGE SCALE GENOMIC DNA]</scope>
    <source>
        <strain evidence="7">PI 553951</strain>
    </source>
</reference>